<dbReference type="PANTHER" id="PTHR30535:SF7">
    <property type="entry name" value="IRON(III) DICITRATE-BINDING PROTEIN"/>
    <property type="match status" value="1"/>
</dbReference>
<evidence type="ECO:0000313" key="5">
    <source>
        <dbReference type="Proteomes" id="UP000182660"/>
    </source>
</evidence>
<dbReference type="EMBL" id="FPLD01000036">
    <property type="protein sequence ID" value="SGY89955.1"/>
    <property type="molecule type" value="Genomic_DNA"/>
</dbReference>
<dbReference type="InterPro" id="IPR002491">
    <property type="entry name" value="ABC_transptr_periplasmic_BD"/>
</dbReference>
<feature type="signal peptide" evidence="1">
    <location>
        <begin position="1"/>
        <end position="27"/>
    </location>
</feature>
<dbReference type="AlphaFoldDB" id="A0A1K9Z8H8"/>
<organism evidence="4 6">
    <name type="scientific">Moritella viscosa</name>
    <dbReference type="NCBI Taxonomy" id="80854"/>
    <lineage>
        <taxon>Bacteria</taxon>
        <taxon>Pseudomonadati</taxon>
        <taxon>Pseudomonadota</taxon>
        <taxon>Gammaproteobacteria</taxon>
        <taxon>Alteromonadales</taxon>
        <taxon>Moritellaceae</taxon>
        <taxon>Moritella</taxon>
    </lineage>
</organism>
<dbReference type="SUPFAM" id="SSF53807">
    <property type="entry name" value="Helical backbone' metal receptor"/>
    <property type="match status" value="1"/>
</dbReference>
<dbReference type="InterPro" id="IPR050902">
    <property type="entry name" value="ABC_Transporter_SBP"/>
</dbReference>
<evidence type="ECO:0000259" key="2">
    <source>
        <dbReference type="PROSITE" id="PS50983"/>
    </source>
</evidence>
<feature type="domain" description="Fe/B12 periplasmic-binding" evidence="2">
    <location>
        <begin position="46"/>
        <end position="321"/>
    </location>
</feature>
<evidence type="ECO:0000313" key="4">
    <source>
        <dbReference type="EMBL" id="SGY89955.1"/>
    </source>
</evidence>
<dbReference type="CDD" id="cd01148">
    <property type="entry name" value="TroA_a"/>
    <property type="match status" value="1"/>
</dbReference>
<accession>A0A1K9Z8H8</accession>
<evidence type="ECO:0000256" key="1">
    <source>
        <dbReference type="SAM" id="SignalP"/>
    </source>
</evidence>
<keyword evidence="1" id="KW-0732">Signal</keyword>
<dbReference type="Pfam" id="PF01497">
    <property type="entry name" value="Peripla_BP_2"/>
    <property type="match status" value="1"/>
</dbReference>
<dbReference type="EMBL" id="FPLJ01000031">
    <property type="protein sequence ID" value="SGY86638.1"/>
    <property type="molecule type" value="Genomic_DNA"/>
</dbReference>
<dbReference type="PROSITE" id="PS50983">
    <property type="entry name" value="FE_B12_PBP"/>
    <property type="match status" value="1"/>
</dbReference>
<reference evidence="3 5" key="2">
    <citation type="submission" date="2016-11" db="EMBL/GenBank/DDBJ databases">
        <authorList>
            <person name="Klemetsen T."/>
        </authorList>
    </citation>
    <scope>NUCLEOTIDE SEQUENCE [LARGE SCALE GENOMIC DNA]</scope>
    <source>
        <strain evidence="3">MT 2528</strain>
    </source>
</reference>
<dbReference type="OrthoDB" id="9797850at2"/>
<dbReference type="Gene3D" id="3.40.50.1980">
    <property type="entry name" value="Nitrogenase molybdenum iron protein domain"/>
    <property type="match status" value="2"/>
</dbReference>
<keyword evidence="5" id="KW-1185">Reference proteome</keyword>
<dbReference type="PANTHER" id="PTHR30535">
    <property type="entry name" value="VITAMIN B12-BINDING PROTEIN"/>
    <property type="match status" value="1"/>
</dbReference>
<evidence type="ECO:0000313" key="3">
    <source>
        <dbReference type="EMBL" id="SGY86638.1"/>
    </source>
</evidence>
<dbReference type="Proteomes" id="UP000183794">
    <property type="component" value="Unassembled WGS sequence"/>
</dbReference>
<protein>
    <submittedName>
        <fullName evidence="4">Iron compound ABC transporter, iron compound-binding protein</fullName>
    </submittedName>
</protein>
<dbReference type="Proteomes" id="UP000182660">
    <property type="component" value="Unassembled WGS sequence"/>
</dbReference>
<proteinExistence type="predicted"/>
<dbReference type="RefSeq" id="WP_075471295.1">
    <property type="nucleotide sequence ID" value="NZ_CAWQZC010000046.1"/>
</dbReference>
<name>A0A1K9Z8H8_9GAMM</name>
<evidence type="ECO:0000313" key="6">
    <source>
        <dbReference type="Proteomes" id="UP000183794"/>
    </source>
</evidence>
<sequence length="321" mass="35015">MNTTKIFCSKLTKIVFIALLMPSISRAAVSIDVCGDKVDYPNVPTRAVANDINMLNIMLALDLKDNMVAYSGVSAYNKISPKLAAQIINLPEVASKQPTVENLLNIDADFFFSGWNYGMPVGGPTTPASLARFGIKTYLIKESCAHVQNKASTSLEDTFYDIMALGKIFDIETRAKTLISSFRQRLSAIKQQLKGVNKTTVFVYDSGIEKPFTAGGLATPNAIIEAAGGTNILHDLAVSWGSVNWETVVNANPEHIVIINYNSSKAEDNIAFLKHFPITANLTAVQQNRFTIIDYTAATPGVENVGAVEQLAHDLHPERFK</sequence>
<feature type="chain" id="PRO_5012543702" evidence="1">
    <location>
        <begin position="28"/>
        <end position="321"/>
    </location>
</feature>
<gene>
    <name evidence="3" type="ORF">MT2528_1085</name>
    <name evidence="4" type="ORF">NVI5450_1056</name>
</gene>
<reference evidence="4 6" key="1">
    <citation type="submission" date="2016-11" db="EMBL/GenBank/DDBJ databases">
        <authorList>
            <person name="Jaros S."/>
            <person name="Januszkiewicz K."/>
            <person name="Wedrychowicz H."/>
        </authorList>
    </citation>
    <scope>NUCLEOTIDE SEQUENCE [LARGE SCALE GENOMIC DNA]</scope>
    <source>
        <strain evidence="4">NVI 5450</strain>
    </source>
</reference>
<dbReference type="GeneID" id="61294819"/>